<comment type="caution">
    <text evidence="3">The sequence shown here is derived from an EMBL/GenBank/DDBJ whole genome shotgun (WGS) entry which is preliminary data.</text>
</comment>
<keyword evidence="1" id="KW-0539">Nucleus</keyword>
<accession>A0A5C7H131</accession>
<dbReference type="InterPro" id="IPR036431">
    <property type="entry name" value="ARID_dom_sf"/>
</dbReference>
<dbReference type="SMART" id="SM00501">
    <property type="entry name" value="BRIGHT"/>
    <property type="match status" value="1"/>
</dbReference>
<gene>
    <name evidence="3" type="ORF">EZV62_023065</name>
</gene>
<organism evidence="3 4">
    <name type="scientific">Acer yangbiense</name>
    <dbReference type="NCBI Taxonomy" id="1000413"/>
    <lineage>
        <taxon>Eukaryota</taxon>
        <taxon>Viridiplantae</taxon>
        <taxon>Streptophyta</taxon>
        <taxon>Embryophyta</taxon>
        <taxon>Tracheophyta</taxon>
        <taxon>Spermatophyta</taxon>
        <taxon>Magnoliopsida</taxon>
        <taxon>eudicotyledons</taxon>
        <taxon>Gunneridae</taxon>
        <taxon>Pentapetalae</taxon>
        <taxon>rosids</taxon>
        <taxon>malvids</taxon>
        <taxon>Sapindales</taxon>
        <taxon>Sapindaceae</taxon>
        <taxon>Hippocastanoideae</taxon>
        <taxon>Acereae</taxon>
        <taxon>Acer</taxon>
    </lineage>
</organism>
<proteinExistence type="predicted"/>
<dbReference type="SMART" id="SM01014">
    <property type="entry name" value="ARID"/>
    <property type="match status" value="1"/>
</dbReference>
<evidence type="ECO:0000256" key="1">
    <source>
        <dbReference type="ARBA" id="ARBA00023242"/>
    </source>
</evidence>
<dbReference type="PROSITE" id="PS51011">
    <property type="entry name" value="ARID"/>
    <property type="match status" value="1"/>
</dbReference>
<dbReference type="InterPro" id="IPR000949">
    <property type="entry name" value="ELM2_dom"/>
</dbReference>
<dbReference type="Gene3D" id="1.10.150.60">
    <property type="entry name" value="ARID DNA-binding domain"/>
    <property type="match status" value="1"/>
</dbReference>
<dbReference type="EMBL" id="VAHF01000011">
    <property type="protein sequence ID" value="TXG50541.1"/>
    <property type="molecule type" value="Genomic_DNA"/>
</dbReference>
<evidence type="ECO:0000313" key="3">
    <source>
        <dbReference type="EMBL" id="TXG50541.1"/>
    </source>
</evidence>
<name>A0A5C7H131_9ROSI</name>
<dbReference type="AlphaFoldDB" id="A0A5C7H131"/>
<dbReference type="Pfam" id="PF01388">
    <property type="entry name" value="ARID"/>
    <property type="match status" value="1"/>
</dbReference>
<dbReference type="CDD" id="cd16100">
    <property type="entry name" value="ARID"/>
    <property type="match status" value="1"/>
</dbReference>
<sequence length="671" mass="75448">MAGWSNLENGSALDCEKSVDNSQTEDCFLDIDYSENGVDSSQTKDCCLDIDHSENGVDSSQTMDCCLDIDQSEESGFDDSDAAYEVKLKCLFDQVISVFLNEVAGRGCMRPMPPKLGDGPELDLFKLFWVVRERGGFGIVSENGLWSFVVKDLGLGRCVSGSVKLIYLKYLNELEEGLMGNGSKSLGNGESDCGGSFGFWSLEVAKEFRGLLDKWPYQKLKNDKLALLECKENEGYVDMDLINRGIDLSDTKNRRAREHVGGKRCRDDDDDEKLCSSDSSASCKRKRESLSGMLNWVTRIAICPHDLSIRGAKETSGKDIQMQAIRARDALLRKRPVDSNIGQSTLQVLDPRNDLSLKPYKNQNMHLSMYDDDIKDHHNQSIERTRCSGRRLAKTRLYSCCNSCSATESKPTSPCKTELENVPKEKKPVTAVSSARNKTVFAPGNSPLKKNVRVGPLFQASVPEWTGVVVESDSKWLGTRVWPLVNKEQNSLIERDFVGRGRPDSCGCQFPGSHVCVRFHITSKRMKLKLELGSAFFSWKFNDMGEEVALRWTVEEEKLFKEIAKSNPESSSFQKKKKTSDASTWDSLSKIFCRKKRKDLIQYYFNVFLVYRRRYQNRVTPTIIDSDDEGADFGSFGESFGLDAVTVPVSELCSQNRQLTGFEQTVESLKN</sequence>
<dbReference type="GO" id="GO:0003677">
    <property type="term" value="F:DNA binding"/>
    <property type="evidence" value="ECO:0007669"/>
    <property type="project" value="InterPro"/>
</dbReference>
<evidence type="ECO:0000313" key="4">
    <source>
        <dbReference type="Proteomes" id="UP000323000"/>
    </source>
</evidence>
<evidence type="ECO:0000259" key="2">
    <source>
        <dbReference type="PROSITE" id="PS51011"/>
    </source>
</evidence>
<keyword evidence="4" id="KW-1185">Reference proteome</keyword>
<protein>
    <recommendedName>
        <fullName evidence="2">ARID domain-containing protein</fullName>
    </recommendedName>
</protein>
<dbReference type="OrthoDB" id="1938591at2759"/>
<dbReference type="PANTHER" id="PTHR46410:SF18">
    <property type="entry name" value="AT-RICH INTERACTIVE DOMAIN-CONTAINING PROTEIN 2"/>
    <property type="match status" value="1"/>
</dbReference>
<dbReference type="PANTHER" id="PTHR46410">
    <property type="entry name" value="AT-RICH INTERACTIVE DOMAIN-CONTAINING PROTEIN 2"/>
    <property type="match status" value="1"/>
</dbReference>
<reference evidence="4" key="1">
    <citation type="journal article" date="2019" name="Gigascience">
        <title>De novo genome assembly of the endangered Acer yangbiense, a plant species with extremely small populations endemic to Yunnan Province, China.</title>
        <authorList>
            <person name="Yang J."/>
            <person name="Wariss H.M."/>
            <person name="Tao L."/>
            <person name="Zhang R."/>
            <person name="Yun Q."/>
            <person name="Hollingsworth P."/>
            <person name="Dao Z."/>
            <person name="Luo G."/>
            <person name="Guo H."/>
            <person name="Ma Y."/>
            <person name="Sun W."/>
        </authorList>
    </citation>
    <scope>NUCLEOTIDE SEQUENCE [LARGE SCALE GENOMIC DNA]</scope>
    <source>
        <strain evidence="4">cv. Malutang</strain>
    </source>
</reference>
<dbReference type="InterPro" id="IPR001606">
    <property type="entry name" value="ARID_dom"/>
</dbReference>
<dbReference type="SUPFAM" id="SSF46774">
    <property type="entry name" value="ARID-like"/>
    <property type="match status" value="1"/>
</dbReference>
<dbReference type="SMART" id="SM01189">
    <property type="entry name" value="ELM2"/>
    <property type="match status" value="1"/>
</dbReference>
<feature type="domain" description="ARID" evidence="2">
    <location>
        <begin position="86"/>
        <end position="179"/>
    </location>
</feature>
<dbReference type="Proteomes" id="UP000323000">
    <property type="component" value="Chromosome 11"/>
</dbReference>